<accession>A0A450XZA5</accession>
<gene>
    <name evidence="1" type="ORF">BECKMB1821I_GA0114274_107613</name>
</gene>
<organism evidence="1">
    <name type="scientific">Candidatus Kentrum sp. MB</name>
    <dbReference type="NCBI Taxonomy" id="2138164"/>
    <lineage>
        <taxon>Bacteria</taxon>
        <taxon>Pseudomonadati</taxon>
        <taxon>Pseudomonadota</taxon>
        <taxon>Gammaproteobacteria</taxon>
        <taxon>Candidatus Kentrum</taxon>
    </lineage>
</organism>
<evidence type="ECO:0000313" key="1">
    <source>
        <dbReference type="EMBL" id="VFK34573.1"/>
    </source>
</evidence>
<name>A0A450XZA5_9GAMM</name>
<reference evidence="1" key="1">
    <citation type="submission" date="2019-02" db="EMBL/GenBank/DDBJ databases">
        <authorList>
            <person name="Gruber-Vodicka R. H."/>
            <person name="Seah K. B. B."/>
        </authorList>
    </citation>
    <scope>NUCLEOTIDE SEQUENCE</scope>
    <source>
        <strain evidence="1">BECK_BZ199</strain>
    </source>
</reference>
<dbReference type="AlphaFoldDB" id="A0A450XZA5"/>
<dbReference type="EMBL" id="CAADFQ010000076">
    <property type="protein sequence ID" value="VFK34573.1"/>
    <property type="molecule type" value="Genomic_DNA"/>
</dbReference>
<proteinExistence type="predicted"/>
<sequence length="79" mass="8452">MNLRNASLMDRESGKISATSASGKTAVVVFSETFAYLPRTPPSMSGFRSHCMSFFSSALKSQSDAESDAVLQVMIPEGV</sequence>
<protein>
    <submittedName>
        <fullName evidence="1">Uncharacterized protein</fullName>
    </submittedName>
</protein>